<reference evidence="1 2" key="1">
    <citation type="submission" date="2022-04" db="EMBL/GenBank/DDBJ databases">
        <title>Spirosoma sp. strain RP8 genome sequencing and assembly.</title>
        <authorList>
            <person name="Jung Y."/>
        </authorList>
    </citation>
    <scope>NUCLEOTIDE SEQUENCE [LARGE SCALE GENOMIC DNA]</scope>
    <source>
        <strain evidence="1 2">RP8</strain>
    </source>
</reference>
<accession>A0ABT0HUK4</accession>
<sequence>MNSLAHVQRNRRLILMILLVLLGFAAGFVWGNQYGYGQGKLDTVKAIEKRFNAPEPTAPRI</sequence>
<gene>
    <name evidence="1" type="ORF">M0L20_28680</name>
</gene>
<evidence type="ECO:0000313" key="1">
    <source>
        <dbReference type="EMBL" id="MCK8495876.1"/>
    </source>
</evidence>
<name>A0ABT0HUK4_9BACT</name>
<comment type="caution">
    <text evidence="1">The sequence shown here is derived from an EMBL/GenBank/DDBJ whole genome shotgun (WGS) entry which is preliminary data.</text>
</comment>
<dbReference type="RefSeq" id="WP_248480663.1">
    <property type="nucleotide sequence ID" value="NZ_JALPRF010000012.1"/>
</dbReference>
<evidence type="ECO:0000313" key="2">
    <source>
        <dbReference type="Proteomes" id="UP001202180"/>
    </source>
</evidence>
<dbReference type="Proteomes" id="UP001202180">
    <property type="component" value="Unassembled WGS sequence"/>
</dbReference>
<protein>
    <submittedName>
        <fullName evidence="1">Uncharacterized protein</fullName>
    </submittedName>
</protein>
<organism evidence="1 2">
    <name type="scientific">Spirosoma liriopis</name>
    <dbReference type="NCBI Taxonomy" id="2937440"/>
    <lineage>
        <taxon>Bacteria</taxon>
        <taxon>Pseudomonadati</taxon>
        <taxon>Bacteroidota</taxon>
        <taxon>Cytophagia</taxon>
        <taxon>Cytophagales</taxon>
        <taxon>Cytophagaceae</taxon>
        <taxon>Spirosoma</taxon>
    </lineage>
</organism>
<keyword evidence="2" id="KW-1185">Reference proteome</keyword>
<proteinExistence type="predicted"/>
<dbReference type="EMBL" id="JALPRF010000012">
    <property type="protein sequence ID" value="MCK8495876.1"/>
    <property type="molecule type" value="Genomic_DNA"/>
</dbReference>